<proteinExistence type="predicted"/>
<dbReference type="Proteomes" id="UP000013963">
    <property type="component" value="Chromosome"/>
</dbReference>
<dbReference type="HOGENOM" id="CLU_1151227_0_0_14"/>
<dbReference type="EMBL" id="CP005078">
    <property type="protein sequence ID" value="AGM25985.1"/>
    <property type="molecule type" value="Genomic_DNA"/>
</dbReference>
<gene>
    <name evidence="2" type="ORF">SSYRP_v1c03910</name>
</gene>
<keyword evidence="3" id="KW-1185">Reference proteome</keyword>
<dbReference type="KEGG" id="ssyr:SSYRP_v1c03910"/>
<keyword evidence="1" id="KW-1133">Transmembrane helix</keyword>
<dbReference type="STRING" id="1276229.SSYRP_v1c03910"/>
<name>R4UII7_9MOLU</name>
<feature type="transmembrane region" description="Helical" evidence="1">
    <location>
        <begin position="46"/>
        <end position="65"/>
    </location>
</feature>
<feature type="transmembrane region" description="Helical" evidence="1">
    <location>
        <begin position="207"/>
        <end position="234"/>
    </location>
</feature>
<dbReference type="Gene3D" id="1.10.1760.20">
    <property type="match status" value="1"/>
</dbReference>
<keyword evidence="1" id="KW-0812">Transmembrane</keyword>
<reference evidence="2 3" key="1">
    <citation type="journal article" date="2013" name="Genome Biol. Evol.">
        <title>Complete genomes of two dipteran-associated spiroplasmas provided insights into the origin, dynamics, and impacts of viral invasion in spiroplasma.</title>
        <authorList>
            <person name="Ku C."/>
            <person name="Lo W.S."/>
            <person name="Chen L.L."/>
            <person name="Kuo C.H."/>
        </authorList>
    </citation>
    <scope>NUCLEOTIDE SEQUENCE [LARGE SCALE GENOMIC DNA]</scope>
    <source>
        <strain evidence="2">EA-1</strain>
    </source>
</reference>
<evidence type="ECO:0000313" key="3">
    <source>
        <dbReference type="Proteomes" id="UP000013963"/>
    </source>
</evidence>
<feature type="transmembrane region" description="Helical" evidence="1">
    <location>
        <begin position="164"/>
        <end position="187"/>
    </location>
</feature>
<accession>R4UII7</accession>
<dbReference type="PATRIC" id="fig|1276229.3.peg.389"/>
<evidence type="ECO:0008006" key="4">
    <source>
        <dbReference type="Google" id="ProtNLM"/>
    </source>
</evidence>
<organism evidence="2 3">
    <name type="scientific">Spiroplasma syrphidicola EA-1</name>
    <dbReference type="NCBI Taxonomy" id="1276229"/>
    <lineage>
        <taxon>Bacteria</taxon>
        <taxon>Bacillati</taxon>
        <taxon>Mycoplasmatota</taxon>
        <taxon>Mollicutes</taxon>
        <taxon>Entomoplasmatales</taxon>
        <taxon>Spiroplasmataceae</taxon>
        <taxon>Spiroplasma</taxon>
    </lineage>
</organism>
<feature type="transmembrane region" description="Helical" evidence="1">
    <location>
        <begin position="122"/>
        <end position="143"/>
    </location>
</feature>
<keyword evidence="1" id="KW-0472">Membrane</keyword>
<feature type="transmembrane region" description="Helical" evidence="1">
    <location>
        <begin position="71"/>
        <end position="91"/>
    </location>
</feature>
<dbReference type="RefSeq" id="WP_016340632.1">
    <property type="nucleotide sequence ID" value="NC_021284.1"/>
</dbReference>
<evidence type="ECO:0000313" key="2">
    <source>
        <dbReference type="EMBL" id="AGM25985.1"/>
    </source>
</evidence>
<protein>
    <recommendedName>
        <fullName evidence="4">Transmembrane protein</fullName>
    </recommendedName>
</protein>
<evidence type="ECO:0000256" key="1">
    <source>
        <dbReference type="SAM" id="Phobius"/>
    </source>
</evidence>
<dbReference type="OrthoDB" id="9826066at2"/>
<sequence>MKNRQVLKPQAYDLEQPLNPSNAFSPCKTKTIRKYLSFHFTFKIKLNQIIIMAFLLALNILFQYLSNIMVLTIYPFDIILVYIPFFLVGYLFGFLKTLFFILAFLMLSFLTWPPYLAVWETFVLNTIILNFIFALPSLIYSTYTRQNNLTEKTAGIKIKYFSHIIIIMLLSWIITSLGLSIFVIKASDPGSYVNQNNHLFQNFHGGIFAFAFSYQLIRHTINTIIFLAIFWHIYHIIDRYH</sequence>
<dbReference type="AlphaFoldDB" id="R4UII7"/>